<feature type="region of interest" description="Disordered" evidence="1">
    <location>
        <begin position="15"/>
        <end position="60"/>
    </location>
</feature>
<protein>
    <submittedName>
        <fullName evidence="2">Uncharacterized protein</fullName>
    </submittedName>
</protein>
<gene>
    <name evidence="2" type="ORF">FB564_0308</name>
</gene>
<dbReference type="Proteomes" id="UP000315983">
    <property type="component" value="Unassembled WGS sequence"/>
</dbReference>
<reference evidence="2 3" key="1">
    <citation type="submission" date="2019-06" db="EMBL/GenBank/DDBJ databases">
        <title>Sequencing the genomes of 1000 actinobacteria strains.</title>
        <authorList>
            <person name="Klenk H.-P."/>
        </authorList>
    </citation>
    <scope>NUCLEOTIDE SEQUENCE [LARGE SCALE GENOMIC DNA]</scope>
    <source>
        <strain evidence="2 3">DSM 44819</strain>
    </source>
</reference>
<comment type="caution">
    <text evidence="2">The sequence shown here is derived from an EMBL/GenBank/DDBJ whole genome shotgun (WGS) entry which is preliminary data.</text>
</comment>
<dbReference type="AlphaFoldDB" id="A0A542XHH4"/>
<accession>A0A542XHH4</accession>
<feature type="compositionally biased region" description="Basic and acidic residues" evidence="1">
    <location>
        <begin position="27"/>
        <end position="48"/>
    </location>
</feature>
<dbReference type="EMBL" id="VFOL01000001">
    <property type="protein sequence ID" value="TQL35271.1"/>
    <property type="molecule type" value="Genomic_DNA"/>
</dbReference>
<evidence type="ECO:0000256" key="1">
    <source>
        <dbReference type="SAM" id="MobiDB-lite"/>
    </source>
</evidence>
<evidence type="ECO:0000313" key="2">
    <source>
        <dbReference type="EMBL" id="TQL35271.1"/>
    </source>
</evidence>
<name>A0A542XHH4_SALAC</name>
<sequence length="60" mass="6606">MRLLAGTRIECWGNGPEIISAPRPSPTHRDLRQAGRGEQRPTHRHGIDDGSCATVGELQF</sequence>
<organism evidence="2 3">
    <name type="scientific">Salinispora arenicola</name>
    <dbReference type="NCBI Taxonomy" id="168697"/>
    <lineage>
        <taxon>Bacteria</taxon>
        <taxon>Bacillati</taxon>
        <taxon>Actinomycetota</taxon>
        <taxon>Actinomycetes</taxon>
        <taxon>Micromonosporales</taxon>
        <taxon>Micromonosporaceae</taxon>
        <taxon>Salinispora</taxon>
    </lineage>
</organism>
<evidence type="ECO:0000313" key="3">
    <source>
        <dbReference type="Proteomes" id="UP000315983"/>
    </source>
</evidence>
<proteinExistence type="predicted"/>